<protein>
    <submittedName>
        <fullName evidence="1">Uncharacterized protein</fullName>
    </submittedName>
</protein>
<dbReference type="EMBL" id="JAQQFN010000031">
    <property type="protein sequence ID" value="MFL9887819.1"/>
    <property type="molecule type" value="Genomic_DNA"/>
</dbReference>
<proteinExistence type="predicted"/>
<sequence length="214" mass="23654">MNADRAVWMNPYSVSSPIYREFNEYGQWLVTNRELAAASNTTRPADLLMLSGQLAAKGYARLPTDLLEQQLSLVGKILASLDPHTCSEFIRGRLSDIELNEYAYPVMNTFSDTEAKAWFLTSKSAVIAQLHGSPPIVLSTENATQGILEIAKSMSEPQAKAFISGLANLKTERDEDACATARTLYLKGDSLPEPYRGYMARLLPTMKIGVRNSE</sequence>
<evidence type="ECO:0000313" key="1">
    <source>
        <dbReference type="EMBL" id="MFL9887819.1"/>
    </source>
</evidence>
<comment type="caution">
    <text evidence="1">The sequence shown here is derived from an EMBL/GenBank/DDBJ whole genome shotgun (WGS) entry which is preliminary data.</text>
</comment>
<dbReference type="Proteomes" id="UP001629249">
    <property type="component" value="Unassembled WGS sequence"/>
</dbReference>
<reference evidence="1 2" key="1">
    <citation type="journal article" date="2024" name="Chem. Sci.">
        <title>Discovery of megapolipeptins by genome mining of a Burkholderiales bacteria collection.</title>
        <authorList>
            <person name="Paulo B.S."/>
            <person name="Recchia M.J.J."/>
            <person name="Lee S."/>
            <person name="Fergusson C.H."/>
            <person name="Romanowski S.B."/>
            <person name="Hernandez A."/>
            <person name="Krull N."/>
            <person name="Liu D.Y."/>
            <person name="Cavanagh H."/>
            <person name="Bos A."/>
            <person name="Gray C.A."/>
            <person name="Murphy B.T."/>
            <person name="Linington R.G."/>
            <person name="Eustaquio A.S."/>
        </authorList>
    </citation>
    <scope>NUCLEOTIDE SEQUENCE [LARGE SCALE GENOMIC DNA]</scope>
    <source>
        <strain evidence="1 2">RL16-012-BIC-B</strain>
    </source>
</reference>
<dbReference type="RefSeq" id="WP_408332889.1">
    <property type="nucleotide sequence ID" value="NZ_JAQQFH010000033.1"/>
</dbReference>
<keyword evidence="2" id="KW-1185">Reference proteome</keyword>
<organism evidence="1 2">
    <name type="scientific">Paraburkholderia agricolaris</name>
    <dbReference type="NCBI Taxonomy" id="2152888"/>
    <lineage>
        <taxon>Bacteria</taxon>
        <taxon>Pseudomonadati</taxon>
        <taxon>Pseudomonadota</taxon>
        <taxon>Betaproteobacteria</taxon>
        <taxon>Burkholderiales</taxon>
        <taxon>Burkholderiaceae</taxon>
        <taxon>Paraburkholderia</taxon>
    </lineage>
</organism>
<evidence type="ECO:0000313" key="2">
    <source>
        <dbReference type="Proteomes" id="UP001629249"/>
    </source>
</evidence>
<gene>
    <name evidence="1" type="ORF">PQR66_32675</name>
</gene>
<accession>A0ABW9A071</accession>
<name>A0ABW9A071_9BURK</name>